<evidence type="ECO:0000256" key="1">
    <source>
        <dbReference type="SAM" id="Phobius"/>
    </source>
</evidence>
<keyword evidence="1" id="KW-1133">Transmembrane helix</keyword>
<dbReference type="Proteomes" id="UP001295469">
    <property type="component" value="Chromosome C03"/>
</dbReference>
<dbReference type="PROSITE" id="PS51257">
    <property type="entry name" value="PROKAR_LIPOPROTEIN"/>
    <property type="match status" value="1"/>
</dbReference>
<reference evidence="2" key="1">
    <citation type="submission" date="2021-01" db="EMBL/GenBank/DDBJ databases">
        <authorList>
            <consortium name="Genoscope - CEA"/>
            <person name="William W."/>
        </authorList>
    </citation>
    <scope>NUCLEOTIDE SEQUENCE</scope>
</reference>
<dbReference type="AlphaFoldDB" id="A0A816IFN1"/>
<proteinExistence type="predicted"/>
<evidence type="ECO:0000313" key="2">
    <source>
        <dbReference type="EMBL" id="CAF1704479.1"/>
    </source>
</evidence>
<protein>
    <submittedName>
        <fullName evidence="2">(rape) hypothetical protein</fullName>
    </submittedName>
</protein>
<accession>A0A816IFN1</accession>
<gene>
    <name evidence="2" type="ORF">DARMORV10_C03P46990.1</name>
</gene>
<keyword evidence="1" id="KW-0812">Transmembrane</keyword>
<name>A0A816IFN1_BRANA</name>
<dbReference type="EMBL" id="HG994367">
    <property type="protein sequence ID" value="CAF1704479.1"/>
    <property type="molecule type" value="Genomic_DNA"/>
</dbReference>
<keyword evidence="1" id="KW-0472">Membrane</keyword>
<sequence>MIGKHNLDDGLVTWFGVTYACLCMTYLLLVHGNELLSFLLLYMSLC</sequence>
<organism evidence="2">
    <name type="scientific">Brassica napus</name>
    <name type="common">Rape</name>
    <dbReference type="NCBI Taxonomy" id="3708"/>
    <lineage>
        <taxon>Eukaryota</taxon>
        <taxon>Viridiplantae</taxon>
        <taxon>Streptophyta</taxon>
        <taxon>Embryophyta</taxon>
        <taxon>Tracheophyta</taxon>
        <taxon>Spermatophyta</taxon>
        <taxon>Magnoliopsida</taxon>
        <taxon>eudicotyledons</taxon>
        <taxon>Gunneridae</taxon>
        <taxon>Pentapetalae</taxon>
        <taxon>rosids</taxon>
        <taxon>malvids</taxon>
        <taxon>Brassicales</taxon>
        <taxon>Brassicaceae</taxon>
        <taxon>Brassiceae</taxon>
        <taxon>Brassica</taxon>
    </lineage>
</organism>
<feature type="transmembrane region" description="Helical" evidence="1">
    <location>
        <begin position="12"/>
        <end position="30"/>
    </location>
</feature>